<dbReference type="PANTHER" id="PTHR30508:SF1">
    <property type="entry name" value="UPF0051 PROTEIN ABCI8, CHLOROPLASTIC-RELATED"/>
    <property type="match status" value="1"/>
</dbReference>
<evidence type="ECO:0000313" key="4">
    <source>
        <dbReference type="Proteomes" id="UP000242616"/>
    </source>
</evidence>
<feature type="domain" description="SUF system FeS cluster assembly SufBD core" evidence="2">
    <location>
        <begin position="92"/>
        <end position="312"/>
    </location>
</feature>
<protein>
    <recommendedName>
        <fullName evidence="2">SUF system FeS cluster assembly SufBD core domain-containing protein</fullName>
    </recommendedName>
</protein>
<sequence length="316" mass="34941">MDVKREFETIVKTVEKLGTDASKFLDKRIASIIISGDKVLGLNNVEGIKLVPKQIKNGVQVDMEIMENTHIPMPIHVCTGYIEKTGLQNVVFNIKVRKGARVKFLSHCVFPQAEDFTHNAVSNVVVEENAVMEYIDEHYHSDSGTINLITKTYAVVKKGGVYKNSFTLTKTRVGKLDVLMDVKLEDFAVGEMVSKVKASKSDEVSINEILRLDGKNSKGLAKTIVVALDESKAKVLNEAYGNASYSRAHISCEEITKGDKIEVATVPVLKIKDDLAELTHEASIGRVNQKQLEMLMAKGLTEDEATELIIKGLLHD</sequence>
<comment type="similarity">
    <text evidence="1">Belongs to the iron-sulfur cluster assembly SufBD family.</text>
</comment>
<evidence type="ECO:0000256" key="1">
    <source>
        <dbReference type="ARBA" id="ARBA00043967"/>
    </source>
</evidence>
<name>A0ABX3ILX1_9BACT</name>
<dbReference type="InterPro" id="IPR055346">
    <property type="entry name" value="Fe-S_cluster_assembly_SufBD"/>
</dbReference>
<dbReference type="InterPro" id="IPR037284">
    <property type="entry name" value="SUF_FeS_clus_asmbl_SufBD_sf"/>
</dbReference>
<reference evidence="3 4" key="1">
    <citation type="submission" date="2015-06" db="EMBL/GenBank/DDBJ databases">
        <title>Genome sequencing of Thermotogales isolates from hydrothermal vents.</title>
        <authorList>
            <person name="Haverkamp T.H."/>
            <person name="Kublanov I.V."/>
            <person name="Nesbo C.L."/>
        </authorList>
    </citation>
    <scope>NUCLEOTIDE SEQUENCE [LARGE SCALE GENOMIC DNA]</scope>
    <source>
        <strain evidence="4">ik275mar</strain>
    </source>
</reference>
<dbReference type="EMBL" id="LBFC01000013">
    <property type="protein sequence ID" value="ONN27507.1"/>
    <property type="molecule type" value="Genomic_DNA"/>
</dbReference>
<dbReference type="RefSeq" id="WP_077198060.1">
    <property type="nucleotide sequence ID" value="NZ_LBFC01000013.1"/>
</dbReference>
<dbReference type="Proteomes" id="UP000242616">
    <property type="component" value="Unassembled WGS sequence"/>
</dbReference>
<dbReference type="PANTHER" id="PTHR30508">
    <property type="entry name" value="FES CLUSTER ASSEMBLY PROTEIN SUF"/>
    <property type="match status" value="1"/>
</dbReference>
<dbReference type="SUPFAM" id="SSF101960">
    <property type="entry name" value="Stabilizer of iron transporter SufD"/>
    <property type="match status" value="1"/>
</dbReference>
<proteinExistence type="inferred from homology"/>
<accession>A0ABX3ILX1</accession>
<gene>
    <name evidence="3" type="ORF">XJ44_03380</name>
</gene>
<comment type="caution">
    <text evidence="3">The sequence shown here is derived from an EMBL/GenBank/DDBJ whole genome shotgun (WGS) entry which is preliminary data.</text>
</comment>
<organism evidence="3 4">
    <name type="scientific">Thermosipho affectus</name>
    <dbReference type="NCBI Taxonomy" id="660294"/>
    <lineage>
        <taxon>Bacteria</taxon>
        <taxon>Thermotogati</taxon>
        <taxon>Thermotogota</taxon>
        <taxon>Thermotogae</taxon>
        <taxon>Thermotogales</taxon>
        <taxon>Fervidobacteriaceae</taxon>
        <taxon>Thermosipho</taxon>
    </lineage>
</organism>
<dbReference type="InterPro" id="IPR000825">
    <property type="entry name" value="SUF_FeS_clus_asmbl_SufBD_core"/>
</dbReference>
<keyword evidence="4" id="KW-1185">Reference proteome</keyword>
<dbReference type="Pfam" id="PF01458">
    <property type="entry name" value="SUFBD_core"/>
    <property type="match status" value="1"/>
</dbReference>
<evidence type="ECO:0000259" key="2">
    <source>
        <dbReference type="Pfam" id="PF01458"/>
    </source>
</evidence>
<evidence type="ECO:0000313" key="3">
    <source>
        <dbReference type="EMBL" id="ONN27507.1"/>
    </source>
</evidence>